<protein>
    <submittedName>
        <fullName evidence="1">Uncharacterized protein</fullName>
    </submittedName>
</protein>
<name>A0A1F5G2F8_9BACT</name>
<evidence type="ECO:0000313" key="1">
    <source>
        <dbReference type="EMBL" id="OGD85984.1"/>
    </source>
</evidence>
<comment type="caution">
    <text evidence="1">The sequence shown here is derived from an EMBL/GenBank/DDBJ whole genome shotgun (WGS) entry which is preliminary data.</text>
</comment>
<dbReference type="Proteomes" id="UP000177069">
    <property type="component" value="Unassembled WGS sequence"/>
</dbReference>
<reference evidence="1 2" key="1">
    <citation type="journal article" date="2016" name="Nat. Commun.">
        <title>Thousands of microbial genomes shed light on interconnected biogeochemical processes in an aquifer system.</title>
        <authorList>
            <person name="Anantharaman K."/>
            <person name="Brown C.T."/>
            <person name="Hug L.A."/>
            <person name="Sharon I."/>
            <person name="Castelle C.J."/>
            <person name="Probst A.J."/>
            <person name="Thomas B.C."/>
            <person name="Singh A."/>
            <person name="Wilkins M.J."/>
            <person name="Karaoz U."/>
            <person name="Brodie E.L."/>
            <person name="Williams K.H."/>
            <person name="Hubbard S.S."/>
            <person name="Banfield J.F."/>
        </authorList>
    </citation>
    <scope>NUCLEOTIDE SEQUENCE [LARGE SCALE GENOMIC DNA]</scope>
</reference>
<accession>A0A1F5G2F8</accession>
<gene>
    <name evidence="1" type="ORF">A2696_02205</name>
</gene>
<dbReference type="AlphaFoldDB" id="A0A1F5G2F8"/>
<evidence type="ECO:0000313" key="2">
    <source>
        <dbReference type="Proteomes" id="UP000177069"/>
    </source>
</evidence>
<sequence>MVKIVKIAGPVSRFLPAPSIDSGQAVCVYPERSRRAVGIPSTTATRVDWNLGIGNWSLMNGGVK</sequence>
<proteinExistence type="predicted"/>
<organism evidence="1 2">
    <name type="scientific">Candidatus Curtissbacteria bacterium RIFCSPHIGHO2_01_FULL_41_13</name>
    <dbReference type="NCBI Taxonomy" id="1797745"/>
    <lineage>
        <taxon>Bacteria</taxon>
        <taxon>Candidatus Curtissiibacteriota</taxon>
    </lineage>
</organism>
<dbReference type="EMBL" id="MFBA01000008">
    <property type="protein sequence ID" value="OGD85984.1"/>
    <property type="molecule type" value="Genomic_DNA"/>
</dbReference>